<organism evidence="4 5">
    <name type="scientific">Opisthorchis felineus</name>
    <dbReference type="NCBI Taxonomy" id="147828"/>
    <lineage>
        <taxon>Eukaryota</taxon>
        <taxon>Metazoa</taxon>
        <taxon>Spiralia</taxon>
        <taxon>Lophotrochozoa</taxon>
        <taxon>Platyhelminthes</taxon>
        <taxon>Trematoda</taxon>
        <taxon>Digenea</taxon>
        <taxon>Opisthorchiida</taxon>
        <taxon>Opisthorchiata</taxon>
        <taxon>Opisthorchiidae</taxon>
        <taxon>Opisthorchis</taxon>
    </lineage>
</organism>
<dbReference type="SMART" id="SM00248">
    <property type="entry name" value="ANK"/>
    <property type="match status" value="5"/>
</dbReference>
<sequence>MAVCISRQLLEQAKKDEAEFHADTVAYTDGFVYRGKVENGTRTGYGDLCRNGYTLFQGYSKQAMKYGGGLQKWPEGDSFIGNFEEDRRNGFGLYKFSSGEVFEGTFYEDRRHGYGLNTWPDGSAYFGTFFLDEMYGYGLMRYADGSIYEGFFANDRPEGPGIRMSPPWLDGPDRAADIGYWRNGSLVRLLRSTNPTEPLSWTKQFPEHTIYSTLNNGLWLSPAVITKSIASVRSSMYKSLVFERYMAEPVFQRLLECNTQGLDRHLWQELLLDAIKKGIQDSKFDADGCQSERPPCLQLSANKSPESELGTQSPVNQSDLTSSAGESSIGDTLDMEFQKMRTINLRAIQAQVAKCRFLQNFVRSGWSDWLRNGNAVSNSVGASHLALLNWAELWEVRFKQLQQEESANESDSPADKFGGHEQLAIEFLKNCQSGLVEPVRTQLRTDFMSQTSLRPTVDPNVADYHGCFGLFYAVLAWNEMLVNVLLDFGANVNQLTDEGVTALGLAFLFYSRAMQQLADQAGSQAKHHLIRFQAPENGSELYSECKTHDDSTFLHQAEVTIYLKDLAIVDDEKQRELAKLAQLHKLYAQKSSTKAATALKPIAEGQWAKGQEQTATVEQPEIKLPSFERFTECLTRLNKQLDLRESAKQRVQEMKDAVMQEEAPHSKHPLIDWPTKEASAGAISAVARGLSRNTFFLAKQSLTPSTLSREGTMDTQTSSDSVGEFQSAVNQKAFLLVQKNQIVRMIGLLLQRGADPNMATQPIPSLFVAVRWGDISMVRRLLRYGAQVNASLEVDRDKCVEQSVCEVSDFTEDSVQTHTSPVLSLDGLTPLHYAVLLPGKKGVRLVQILLEAGANPDAQAAPDQSFTIQSSNRESESTVGMPTEGSPSEGGRTPLQLACAREYGHENAAAMVQAMMDHGANPNLTCNGHTALTLAIASGNDFAIDILLRYPQTNVNLKLTNGLGSALAVAAARMFEYRRDGQTRLKLLKKLVEVGGASTIMRFPMSWMSSLGNVVDATYNNYQEDLRLTKVPYHALHAVEKEVYTSRANIMEYLAGCLRTSLHAAGHHARSEDLKKEERRSRSPAKGTCRHQGFIHMREDTKSADPKLTEQECDDFYPFCYGCGRSLGVRLTPCAKCKRVYYCSKACRMKRTQLPPQKKSPVSVKQKALPPVEHRPVRKPTPKAKTGKRQVLVCRSGGGEFLSLWHPAREFQFIINRYLRVNQRGRIFINYYDGHGNYSLE</sequence>
<accession>A0A4S2LHR0</accession>
<feature type="repeat" description="ANK" evidence="2">
    <location>
        <begin position="826"/>
        <end position="861"/>
    </location>
</feature>
<dbReference type="PANTHER" id="PTHR15897:SF2">
    <property type="entry name" value="ANKYRIN REPEAT AND MYND DOMAIN-CONTAINING PROTEIN 1"/>
    <property type="match status" value="1"/>
</dbReference>
<keyword evidence="1" id="KW-0677">Repeat</keyword>
<dbReference type="Proteomes" id="UP000308267">
    <property type="component" value="Unassembled WGS sequence"/>
</dbReference>
<evidence type="ECO:0000256" key="1">
    <source>
        <dbReference type="ARBA" id="ARBA00022737"/>
    </source>
</evidence>
<comment type="caution">
    <text evidence="4">The sequence shown here is derived from an EMBL/GenBank/DDBJ whole genome shotgun (WGS) entry which is preliminary data.</text>
</comment>
<dbReference type="OrthoDB" id="48314at2759"/>
<feature type="region of interest" description="Disordered" evidence="3">
    <location>
        <begin position="857"/>
        <end position="891"/>
    </location>
</feature>
<dbReference type="Pfam" id="PF00023">
    <property type="entry name" value="Ank"/>
    <property type="match status" value="1"/>
</dbReference>
<keyword evidence="2" id="KW-0040">ANK repeat</keyword>
<evidence type="ECO:0000313" key="5">
    <source>
        <dbReference type="Proteomes" id="UP000308267"/>
    </source>
</evidence>
<dbReference type="Gene3D" id="1.25.40.20">
    <property type="entry name" value="Ankyrin repeat-containing domain"/>
    <property type="match status" value="3"/>
</dbReference>
<dbReference type="SMART" id="SM00698">
    <property type="entry name" value="MORN"/>
    <property type="match status" value="4"/>
</dbReference>
<dbReference type="EMBL" id="SJOL01007314">
    <property type="protein sequence ID" value="TGZ63020.1"/>
    <property type="molecule type" value="Genomic_DNA"/>
</dbReference>
<dbReference type="AlphaFoldDB" id="A0A4S2LHR0"/>
<dbReference type="Pfam" id="PF12796">
    <property type="entry name" value="Ank_2"/>
    <property type="match status" value="1"/>
</dbReference>
<evidence type="ECO:0000313" key="4">
    <source>
        <dbReference type="EMBL" id="TGZ63020.1"/>
    </source>
</evidence>
<dbReference type="Gene3D" id="2.20.110.10">
    <property type="entry name" value="Histone H3 K4-specific methyltransferase SET7/9 N-terminal domain"/>
    <property type="match status" value="1"/>
</dbReference>
<dbReference type="PROSITE" id="PS50297">
    <property type="entry name" value="ANK_REP_REGION"/>
    <property type="match status" value="1"/>
</dbReference>
<feature type="region of interest" description="Disordered" evidence="3">
    <location>
        <begin position="1068"/>
        <end position="1090"/>
    </location>
</feature>
<feature type="repeat" description="ANK" evidence="2">
    <location>
        <begin position="890"/>
        <end position="927"/>
    </location>
</feature>
<dbReference type="InterPro" id="IPR003409">
    <property type="entry name" value="MORN"/>
</dbReference>
<dbReference type="InterPro" id="IPR053064">
    <property type="entry name" value="Ankyrin-MYND_domain-protein"/>
</dbReference>
<feature type="region of interest" description="Disordered" evidence="3">
    <location>
        <begin position="286"/>
        <end position="327"/>
    </location>
</feature>
<gene>
    <name evidence="4" type="ORF">CRM22_007125</name>
</gene>
<feature type="compositionally biased region" description="Polar residues" evidence="3">
    <location>
        <begin position="862"/>
        <end position="880"/>
    </location>
</feature>
<protein>
    <recommendedName>
        <fullName evidence="6">MYND-type domain-containing protein</fullName>
    </recommendedName>
</protein>
<dbReference type="Pfam" id="PF02493">
    <property type="entry name" value="MORN"/>
    <property type="match status" value="4"/>
</dbReference>
<evidence type="ECO:0000256" key="2">
    <source>
        <dbReference type="PROSITE-ProRule" id="PRU00023"/>
    </source>
</evidence>
<dbReference type="InterPro" id="IPR002110">
    <property type="entry name" value="Ankyrin_rpt"/>
</dbReference>
<proteinExistence type="predicted"/>
<keyword evidence="5" id="KW-1185">Reference proteome</keyword>
<dbReference type="SUPFAM" id="SSF48403">
    <property type="entry name" value="Ankyrin repeat"/>
    <property type="match status" value="2"/>
</dbReference>
<dbReference type="PANTHER" id="PTHR15897">
    <property type="entry name" value="ANKYRIN REPEAT AND MYND DOMAIN PROTEIN 1"/>
    <property type="match status" value="1"/>
</dbReference>
<dbReference type="SUPFAM" id="SSF82185">
    <property type="entry name" value="Histone H3 K4-specific methyltransferase SET7/9 N-terminal domain"/>
    <property type="match status" value="1"/>
</dbReference>
<feature type="compositionally biased region" description="Basic residues" evidence="3">
    <location>
        <begin position="1176"/>
        <end position="1185"/>
    </location>
</feature>
<dbReference type="InterPro" id="IPR036770">
    <property type="entry name" value="Ankyrin_rpt-contain_sf"/>
</dbReference>
<feature type="compositionally biased region" description="Polar residues" evidence="3">
    <location>
        <begin position="299"/>
        <end position="327"/>
    </location>
</feature>
<dbReference type="STRING" id="147828.A0A4S2LHR0"/>
<name>A0A4S2LHR0_OPIFE</name>
<dbReference type="PROSITE" id="PS50088">
    <property type="entry name" value="ANK_REPEAT"/>
    <property type="match status" value="2"/>
</dbReference>
<evidence type="ECO:0000256" key="3">
    <source>
        <dbReference type="SAM" id="MobiDB-lite"/>
    </source>
</evidence>
<feature type="compositionally biased region" description="Basic and acidic residues" evidence="3">
    <location>
        <begin position="1069"/>
        <end position="1081"/>
    </location>
</feature>
<evidence type="ECO:0008006" key="6">
    <source>
        <dbReference type="Google" id="ProtNLM"/>
    </source>
</evidence>
<feature type="region of interest" description="Disordered" evidence="3">
    <location>
        <begin position="1157"/>
        <end position="1185"/>
    </location>
</feature>
<reference evidence="4 5" key="1">
    <citation type="journal article" date="2019" name="BMC Genomics">
        <title>New insights from Opisthorchis felineus genome: update on genomics of the epidemiologically important liver flukes.</title>
        <authorList>
            <person name="Ershov N.I."/>
            <person name="Mordvinov V.A."/>
            <person name="Prokhortchouk E.B."/>
            <person name="Pakharukova M.Y."/>
            <person name="Gunbin K.V."/>
            <person name="Ustyantsev K."/>
            <person name="Genaev M.A."/>
            <person name="Blinov A.G."/>
            <person name="Mazur A."/>
            <person name="Boulygina E."/>
            <person name="Tsygankova S."/>
            <person name="Khrameeva E."/>
            <person name="Chekanov N."/>
            <person name="Fan G."/>
            <person name="Xiao A."/>
            <person name="Zhang H."/>
            <person name="Xu X."/>
            <person name="Yang H."/>
            <person name="Solovyev V."/>
            <person name="Lee S.M."/>
            <person name="Liu X."/>
            <person name="Afonnikov D.A."/>
            <person name="Skryabin K.G."/>
        </authorList>
    </citation>
    <scope>NUCLEOTIDE SEQUENCE [LARGE SCALE GENOMIC DNA]</scope>
    <source>
        <strain evidence="4">AK-0245</strain>
        <tissue evidence="4">Whole organism</tissue>
    </source>
</reference>